<keyword evidence="5" id="KW-0808">Transferase</keyword>
<keyword evidence="10 17" id="KW-0333">Golgi apparatus</keyword>
<dbReference type="AlphaFoldDB" id="A0AAD4MZ46"/>
<evidence type="ECO:0000256" key="1">
    <source>
        <dbReference type="ARBA" id="ARBA00004323"/>
    </source>
</evidence>
<comment type="similarity">
    <text evidence="3 17">Belongs to the glycosyltransferase 13 family.</text>
</comment>
<evidence type="ECO:0000256" key="11">
    <source>
        <dbReference type="ARBA" id="ARBA00023136"/>
    </source>
</evidence>
<dbReference type="SUPFAM" id="SSF53448">
    <property type="entry name" value="Nucleotide-diphospho-sugar transferases"/>
    <property type="match status" value="1"/>
</dbReference>
<evidence type="ECO:0000256" key="14">
    <source>
        <dbReference type="ARBA" id="ARBA00038949"/>
    </source>
</evidence>
<evidence type="ECO:0000256" key="9">
    <source>
        <dbReference type="ARBA" id="ARBA00022989"/>
    </source>
</evidence>
<keyword evidence="4 17" id="KW-0328">Glycosyltransferase</keyword>
<dbReference type="EMBL" id="JAKKPZ010000024">
    <property type="protein sequence ID" value="KAI1710849.1"/>
    <property type="molecule type" value="Genomic_DNA"/>
</dbReference>
<dbReference type="PANTHER" id="PTHR10468:SF3">
    <property type="entry name" value="ALPHA-1,3-MANNOSYL-GLYCOPROTEIN 2-BETA-N-ACETYLGLUCOSAMINYLTRANSFERASE"/>
    <property type="match status" value="1"/>
</dbReference>
<keyword evidence="6 17" id="KW-0812">Transmembrane</keyword>
<comment type="caution">
    <text evidence="18">The sequence shown here is derived from an EMBL/GenBank/DDBJ whole genome shotgun (WGS) entry which is preliminary data.</text>
</comment>
<keyword evidence="11 17" id="KW-0472">Membrane</keyword>
<keyword evidence="12 17" id="KW-0464">Manganese</keyword>
<evidence type="ECO:0000256" key="17">
    <source>
        <dbReference type="RuleBase" id="RU368119"/>
    </source>
</evidence>
<comment type="pathway">
    <text evidence="2 17">Protein modification; protein glycosylation.</text>
</comment>
<evidence type="ECO:0000256" key="8">
    <source>
        <dbReference type="ARBA" id="ARBA00022968"/>
    </source>
</evidence>
<dbReference type="GO" id="GO:0003827">
    <property type="term" value="F:alpha-1,3-mannosylglycoprotein 2-beta-N-acetylglucosaminyltransferase activity"/>
    <property type="evidence" value="ECO:0007669"/>
    <property type="project" value="UniProtKB-UniRule"/>
</dbReference>
<evidence type="ECO:0000256" key="10">
    <source>
        <dbReference type="ARBA" id="ARBA00023034"/>
    </source>
</evidence>
<dbReference type="Pfam" id="PF03071">
    <property type="entry name" value="GNT-I"/>
    <property type="match status" value="1"/>
</dbReference>
<organism evidence="18 19">
    <name type="scientific">Ditylenchus destructor</name>
    <dbReference type="NCBI Taxonomy" id="166010"/>
    <lineage>
        <taxon>Eukaryota</taxon>
        <taxon>Metazoa</taxon>
        <taxon>Ecdysozoa</taxon>
        <taxon>Nematoda</taxon>
        <taxon>Chromadorea</taxon>
        <taxon>Rhabditida</taxon>
        <taxon>Tylenchina</taxon>
        <taxon>Tylenchomorpha</taxon>
        <taxon>Sphaerularioidea</taxon>
        <taxon>Anguinidae</taxon>
        <taxon>Anguininae</taxon>
        <taxon>Ditylenchus</taxon>
    </lineage>
</organism>
<keyword evidence="9 17" id="KW-1133">Transmembrane helix</keyword>
<dbReference type="GO" id="GO:0000139">
    <property type="term" value="C:Golgi membrane"/>
    <property type="evidence" value="ECO:0007669"/>
    <property type="project" value="UniProtKB-SubCell"/>
</dbReference>
<keyword evidence="8 17" id="KW-0735">Signal-anchor</keyword>
<evidence type="ECO:0000256" key="15">
    <source>
        <dbReference type="ARBA" id="ARBA00041712"/>
    </source>
</evidence>
<evidence type="ECO:0000313" key="18">
    <source>
        <dbReference type="EMBL" id="KAI1710849.1"/>
    </source>
</evidence>
<dbReference type="EC" id="2.4.1.101" evidence="14 17"/>
<dbReference type="Gene3D" id="3.10.180.20">
    <property type="entry name" value="N-Acetylglucosaminyltransferase I, Domain 2"/>
    <property type="match status" value="1"/>
</dbReference>
<comment type="cofactor">
    <cofactor evidence="17">
        <name>Mn(2+)</name>
        <dbReference type="ChEBI" id="CHEBI:29035"/>
    </cofactor>
    <text evidence="17">The cofactor is mostly bound to the substrate.</text>
</comment>
<accession>A0AAD4MZ46</accession>
<evidence type="ECO:0000256" key="13">
    <source>
        <dbReference type="ARBA" id="ARBA00037706"/>
    </source>
</evidence>
<comment type="function">
    <text evidence="13 17">Initiates complex N-linked carbohydrate formation. Essential for the conversion of high-mannose to hybrid and complex N-glycans.</text>
</comment>
<protein>
    <recommendedName>
        <fullName evidence="14 17">Alpha-1,3-mannosyl-glycoprotein 2-beta-N-acetylglucosaminyltransferase</fullName>
        <shortName evidence="17">GNT-I</shortName>
        <shortName evidence="17">GlcNAc-T I</shortName>
        <ecNumber evidence="14 17">2.4.1.101</ecNumber>
    </recommendedName>
    <alternativeName>
        <fullName evidence="15 17">N-glycosyl-oligosaccharide-glycoprotein N-acetylglucosaminyltransferase I</fullName>
    </alternativeName>
</protein>
<keyword evidence="7 17" id="KW-0479">Metal-binding</keyword>
<evidence type="ECO:0000256" key="5">
    <source>
        <dbReference type="ARBA" id="ARBA00022679"/>
    </source>
</evidence>
<evidence type="ECO:0000256" key="3">
    <source>
        <dbReference type="ARBA" id="ARBA00006492"/>
    </source>
</evidence>
<dbReference type="GO" id="GO:0030145">
    <property type="term" value="F:manganese ion binding"/>
    <property type="evidence" value="ECO:0007669"/>
    <property type="project" value="UniProtKB-UniRule"/>
</dbReference>
<evidence type="ECO:0000313" key="19">
    <source>
        <dbReference type="Proteomes" id="UP001201812"/>
    </source>
</evidence>
<dbReference type="Gene3D" id="3.90.550.10">
    <property type="entry name" value="Spore Coat Polysaccharide Biosynthesis Protein SpsA, Chain A"/>
    <property type="match status" value="1"/>
</dbReference>
<dbReference type="InterPro" id="IPR004139">
    <property type="entry name" value="Glyco_trans_13"/>
</dbReference>
<dbReference type="InterPro" id="IPR052261">
    <property type="entry name" value="Glycosyltransferase_13"/>
</dbReference>
<evidence type="ECO:0000256" key="16">
    <source>
        <dbReference type="ARBA" id="ARBA00049421"/>
    </source>
</evidence>
<reference evidence="18" key="1">
    <citation type="submission" date="2022-01" db="EMBL/GenBank/DDBJ databases">
        <title>Genome Sequence Resource for Two Populations of Ditylenchus destructor, the Migratory Endoparasitic Phytonematode.</title>
        <authorList>
            <person name="Zhang H."/>
            <person name="Lin R."/>
            <person name="Xie B."/>
        </authorList>
    </citation>
    <scope>NUCLEOTIDE SEQUENCE</scope>
    <source>
        <strain evidence="18">BazhouSP</strain>
    </source>
</reference>
<dbReference type="Proteomes" id="UP001201812">
    <property type="component" value="Unassembled WGS sequence"/>
</dbReference>
<feature type="transmembrane region" description="Helical" evidence="17">
    <location>
        <begin position="20"/>
        <end position="41"/>
    </location>
</feature>
<evidence type="ECO:0000256" key="6">
    <source>
        <dbReference type="ARBA" id="ARBA00022692"/>
    </source>
</evidence>
<dbReference type="InterPro" id="IPR029044">
    <property type="entry name" value="Nucleotide-diphossugar_trans"/>
</dbReference>
<keyword evidence="19" id="KW-1185">Reference proteome</keyword>
<dbReference type="FunFam" id="3.90.550.10:FF:000252">
    <property type="entry name" value="Protein O-linked-mannose beta-1,2-N-acetylglucosaminyltransferase 1"/>
    <property type="match status" value="1"/>
</dbReference>
<proteinExistence type="inferred from homology"/>
<dbReference type="PANTHER" id="PTHR10468">
    <property type="entry name" value="PROTEIN O-LINKED-MANNOSE BETA-1,2-N-ACETYLGLUCOSAMINYLTRANSFERASE 1/ALPHA-1,3-MANNOSYL-GLYCOPROTEIN 2-BETA-N-ACETYLGLUCOSAMINYLTRANSFERASE"/>
    <property type="match status" value="1"/>
</dbReference>
<sequence>MSKTRIRRALPLSTRQLFSFWAFITVIGSLTLLLFIVSIAYPKFYPSRSNALSRRKQKSESNGLRLYESNGLPHALVHVPLVKNAAVLNVTRSPTLPKDDRIALLVISATRAQAIRSHLGQISRLRIAPEKFPLVISQDGDNAQVTDAIEEFTQSNPNAFFIHHKERPEPPNGLDKSGKNYFYISQHYKWALDKVFKEMNFTTAIITEDDLDVADDFFSYFTATQRLLYEDPTIWCISAWNDNGAVSLTDRQKGEQLYRTDFFPGLGWMLTSELWDELSSKWPKMYWDDWMRQGRVRKERVCIRPEVSRTLHNMSVAGKGSSNGLYKNYLMSIRLPDQPVDFSLIDMDRLKKKLYDASYGQTLSEAKQISVDELLNSTARLSTQYSYRVVYKDPREYRRIANKFKLMTDFRLGIPRTAYYGVVTFLHEGLRFFLTHENLNLDLPFGSMPSSHVYLTEWEAMSKYLDFAELYCKKTRWTGKCDPKDPDMIAWFEKKKMKKRLEAWGELKVF</sequence>
<gene>
    <name evidence="18" type="ORF">DdX_10551</name>
</gene>
<comment type="catalytic activity">
    <reaction evidence="16 17">
        <text>N(4)-(alpha-D-Man-(1-&gt;3)-[alpha-D-Man-(1-&gt;3)-[alpha-D-Man-(1-&gt;6)]-alpha-D-Man-(1-&gt;6)]-beta-D-Man-(1-&gt;4)-beta-D-GlcNAc-(1-&gt;4)-beta-D-GlcNAc)-L-asparaginyl-[protein] (N-glucan mannose isomer 5A1,2) + UDP-N-acetyl-alpha-D-glucosamine = N(4)-{beta-D-GlcNAc-(1-&gt;2)-alpha-D-Man-(1-&gt;3)-[alpha-D-Man-(1-&gt;3)-[alpha-D-Man-(1-&gt;6)]-alpha-D-Man-(1-&gt;6)]-beta-D-Man-(1-&gt;4)-beta-D-GlcNAc-(1-&gt;4)-beta-D-GlcNAc}-L-asparaginyl-[protein] + UDP + H(+)</text>
        <dbReference type="Rhea" id="RHEA:11456"/>
        <dbReference type="Rhea" id="RHEA-COMP:14367"/>
        <dbReference type="Rhea" id="RHEA-COMP:14368"/>
        <dbReference type="ChEBI" id="CHEBI:15378"/>
        <dbReference type="ChEBI" id="CHEBI:57705"/>
        <dbReference type="ChEBI" id="CHEBI:58223"/>
        <dbReference type="ChEBI" id="CHEBI:59087"/>
        <dbReference type="ChEBI" id="CHEBI:60625"/>
        <dbReference type="EC" id="2.4.1.101"/>
    </reaction>
</comment>
<evidence type="ECO:0000256" key="4">
    <source>
        <dbReference type="ARBA" id="ARBA00022676"/>
    </source>
</evidence>
<name>A0AAD4MZ46_9BILA</name>
<evidence type="ECO:0000256" key="12">
    <source>
        <dbReference type="ARBA" id="ARBA00023211"/>
    </source>
</evidence>
<comment type="subcellular location">
    <subcellularLocation>
        <location evidence="1 17">Golgi apparatus membrane</location>
        <topology evidence="1 17">Single-pass type II membrane protein</topology>
    </subcellularLocation>
</comment>
<evidence type="ECO:0000256" key="7">
    <source>
        <dbReference type="ARBA" id="ARBA00022723"/>
    </source>
</evidence>
<dbReference type="GO" id="GO:0006487">
    <property type="term" value="P:protein N-linked glycosylation"/>
    <property type="evidence" value="ECO:0007669"/>
    <property type="project" value="TreeGrafter"/>
</dbReference>
<evidence type="ECO:0000256" key="2">
    <source>
        <dbReference type="ARBA" id="ARBA00004922"/>
    </source>
</evidence>